<evidence type="ECO:0000256" key="1">
    <source>
        <dbReference type="ARBA" id="ARBA00004123"/>
    </source>
</evidence>
<feature type="non-terminal residue" evidence="9">
    <location>
        <position position="1"/>
    </location>
</feature>
<keyword evidence="7" id="KW-0137">Centromere</keyword>
<dbReference type="GO" id="GO:0005634">
    <property type="term" value="C:nucleus"/>
    <property type="evidence" value="ECO:0007669"/>
    <property type="project" value="UniProtKB-SubCell"/>
</dbReference>
<feature type="non-terminal residue" evidence="9">
    <location>
        <position position="275"/>
    </location>
</feature>
<dbReference type="OrthoDB" id="10050372at2759"/>
<dbReference type="AlphaFoldDB" id="A0A7K6QXA7"/>
<dbReference type="PANTHER" id="PTHR14582">
    <property type="entry name" value="INNER KINETOCHORE SUBUNIT MAL2"/>
    <property type="match status" value="1"/>
</dbReference>
<accession>A0A7K6QXA7</accession>
<dbReference type="Pfam" id="PF09496">
    <property type="entry name" value="CENP-O"/>
    <property type="match status" value="1"/>
</dbReference>
<dbReference type="Proteomes" id="UP000580879">
    <property type="component" value="Unassembled WGS sequence"/>
</dbReference>
<sequence>DFRAFPGVLAHLEMLEARARREAVQQEEKEKWEEKLAFLKARAQELRLLRDELRDKVEQQEKVQLGKEGILSDPSPRAVLEWKIRSLQNLLQVFHLTGISGKLSNRSACFSIHTAYEGFSLDSFHLELLLRPGLRIQRHSIPAFIPLEQISRKLLHSDLRSFLDLLSRHLNAFVGRRHQLELLQEHFSDWIQGTPQRNSLCNLLSFQYHIPGKSRSFPFQARLLYGDPCRSLPTEVTVSCSPDAPAPLAEAASAHSELLRNTALHRAFHSLKSME</sequence>
<dbReference type="InterPro" id="IPR018464">
    <property type="entry name" value="CENP-O"/>
</dbReference>
<name>A0A7K6QXA7_9PASS</name>
<reference evidence="9 10" key="1">
    <citation type="submission" date="2019-09" db="EMBL/GenBank/DDBJ databases">
        <title>Bird 10,000 Genomes (B10K) Project - Family phase.</title>
        <authorList>
            <person name="Zhang G."/>
        </authorList>
    </citation>
    <scope>NUCLEOTIDE SEQUENCE [LARGE SCALE GENOMIC DNA]</scope>
    <source>
        <strain evidence="9">B10K-DU-029-53</strain>
    </source>
</reference>
<evidence type="ECO:0000313" key="10">
    <source>
        <dbReference type="Proteomes" id="UP000580879"/>
    </source>
</evidence>
<dbReference type="GO" id="GO:0031511">
    <property type="term" value="C:Mis6-Sim4 complex"/>
    <property type="evidence" value="ECO:0007669"/>
    <property type="project" value="TreeGrafter"/>
</dbReference>
<evidence type="ECO:0000256" key="4">
    <source>
        <dbReference type="ARBA" id="ARBA00016395"/>
    </source>
</evidence>
<evidence type="ECO:0000313" key="9">
    <source>
        <dbReference type="EMBL" id="NWW78094.1"/>
    </source>
</evidence>
<feature type="coiled-coil region" evidence="8">
    <location>
        <begin position="9"/>
        <end position="63"/>
    </location>
</feature>
<comment type="caution">
    <text evidence="9">The sequence shown here is derived from an EMBL/GenBank/DDBJ whole genome shotgun (WGS) entry which is preliminary data.</text>
</comment>
<keyword evidence="10" id="KW-1185">Reference proteome</keyword>
<comment type="similarity">
    <text evidence="3">Belongs to the CENP-O/MCM21 family.</text>
</comment>
<keyword evidence="5" id="KW-0158">Chromosome</keyword>
<evidence type="ECO:0000256" key="7">
    <source>
        <dbReference type="ARBA" id="ARBA00023328"/>
    </source>
</evidence>
<dbReference type="CDD" id="cd23835">
    <property type="entry name" value="DRWD-N_CENP-O"/>
    <property type="match status" value="1"/>
</dbReference>
<evidence type="ECO:0000256" key="8">
    <source>
        <dbReference type="SAM" id="Coils"/>
    </source>
</evidence>
<dbReference type="CDD" id="cd23836">
    <property type="entry name" value="DRWD-C_CENP-O"/>
    <property type="match status" value="1"/>
</dbReference>
<dbReference type="PANTHER" id="PTHR14582:SF1">
    <property type="entry name" value="CENTROMERE PROTEIN O"/>
    <property type="match status" value="1"/>
</dbReference>
<evidence type="ECO:0000256" key="6">
    <source>
        <dbReference type="ARBA" id="ARBA00023242"/>
    </source>
</evidence>
<comment type="subcellular location">
    <subcellularLocation>
        <location evidence="2">Chromosome</location>
        <location evidence="2">Centromere</location>
    </subcellularLocation>
    <subcellularLocation>
        <location evidence="1">Nucleus</location>
    </subcellularLocation>
</comment>
<dbReference type="EMBL" id="VZRZ01005674">
    <property type="protein sequence ID" value="NWW78094.1"/>
    <property type="molecule type" value="Genomic_DNA"/>
</dbReference>
<evidence type="ECO:0000256" key="5">
    <source>
        <dbReference type="ARBA" id="ARBA00022454"/>
    </source>
</evidence>
<keyword evidence="6" id="KW-0539">Nucleus</keyword>
<protein>
    <recommendedName>
        <fullName evidence="4">Centromere protein O</fullName>
    </recommendedName>
</protein>
<keyword evidence="8" id="KW-0175">Coiled coil</keyword>
<proteinExistence type="inferred from homology"/>
<gene>
    <name evidence="9" type="primary">Cenpo</name>
    <name evidence="9" type="ORF">CLIRUF_R15823</name>
</gene>
<evidence type="ECO:0000256" key="3">
    <source>
        <dbReference type="ARBA" id="ARBA00007321"/>
    </source>
</evidence>
<evidence type="ECO:0000256" key="2">
    <source>
        <dbReference type="ARBA" id="ARBA00004584"/>
    </source>
</evidence>
<organism evidence="9 10">
    <name type="scientific">Climacteris rufus</name>
    <name type="common">rufous treecreeper</name>
    <dbReference type="NCBI Taxonomy" id="47695"/>
    <lineage>
        <taxon>Eukaryota</taxon>
        <taxon>Metazoa</taxon>
        <taxon>Chordata</taxon>
        <taxon>Craniata</taxon>
        <taxon>Vertebrata</taxon>
        <taxon>Euteleostomi</taxon>
        <taxon>Archelosauria</taxon>
        <taxon>Archosauria</taxon>
        <taxon>Dinosauria</taxon>
        <taxon>Saurischia</taxon>
        <taxon>Theropoda</taxon>
        <taxon>Coelurosauria</taxon>
        <taxon>Aves</taxon>
        <taxon>Neognathae</taxon>
        <taxon>Neoaves</taxon>
        <taxon>Telluraves</taxon>
        <taxon>Australaves</taxon>
        <taxon>Passeriformes</taxon>
        <taxon>Climacteridae</taxon>
        <taxon>Climacteris</taxon>
    </lineage>
</organism>